<protein>
    <submittedName>
        <fullName evidence="6">Efflux transporter periplasmic adaptor subunit</fullName>
    </submittedName>
</protein>
<accession>A0A178IG85</accession>
<dbReference type="Gene3D" id="2.40.50.100">
    <property type="match status" value="1"/>
</dbReference>
<feature type="signal peptide" evidence="3">
    <location>
        <begin position="1"/>
        <end position="24"/>
    </location>
</feature>
<dbReference type="Pfam" id="PF25954">
    <property type="entry name" value="Beta-barrel_RND_2"/>
    <property type="match status" value="1"/>
</dbReference>
<gene>
    <name evidence="6" type="ORF">AW736_15720</name>
</gene>
<dbReference type="NCBIfam" id="TIGR01730">
    <property type="entry name" value="RND_mfp"/>
    <property type="match status" value="1"/>
</dbReference>
<keyword evidence="2" id="KW-0175">Coiled coil</keyword>
<dbReference type="OrthoDB" id="9806939at2"/>
<evidence type="ECO:0000259" key="4">
    <source>
        <dbReference type="Pfam" id="PF25954"/>
    </source>
</evidence>
<evidence type="ECO:0000313" key="7">
    <source>
        <dbReference type="Proteomes" id="UP000078486"/>
    </source>
</evidence>
<reference evidence="6 7" key="1">
    <citation type="submission" date="2016-01" db="EMBL/GenBank/DDBJ databases">
        <title>High potential of lignocellulose degradation of a new Verrucomicrobia species.</title>
        <authorList>
            <person name="Wang Y."/>
            <person name="Shi Y."/>
            <person name="Qiu Z."/>
            <person name="Liu S."/>
            <person name="Yang H."/>
        </authorList>
    </citation>
    <scope>NUCLEOTIDE SEQUENCE [LARGE SCALE GENOMIC DNA]</scope>
    <source>
        <strain evidence="6 7">TSB47</strain>
    </source>
</reference>
<dbReference type="Gene3D" id="2.40.30.170">
    <property type="match status" value="1"/>
</dbReference>
<dbReference type="SUPFAM" id="SSF111369">
    <property type="entry name" value="HlyD-like secretion proteins"/>
    <property type="match status" value="1"/>
</dbReference>
<dbReference type="Pfam" id="PF25973">
    <property type="entry name" value="BSH_CzcB"/>
    <property type="match status" value="1"/>
</dbReference>
<dbReference type="GO" id="GO:1990281">
    <property type="term" value="C:efflux pump complex"/>
    <property type="evidence" value="ECO:0007669"/>
    <property type="project" value="TreeGrafter"/>
</dbReference>
<evidence type="ECO:0000256" key="1">
    <source>
        <dbReference type="ARBA" id="ARBA00009477"/>
    </source>
</evidence>
<evidence type="ECO:0000256" key="3">
    <source>
        <dbReference type="SAM" id="SignalP"/>
    </source>
</evidence>
<proteinExistence type="inferred from homology"/>
<evidence type="ECO:0000259" key="5">
    <source>
        <dbReference type="Pfam" id="PF25973"/>
    </source>
</evidence>
<dbReference type="PANTHER" id="PTHR30469">
    <property type="entry name" value="MULTIDRUG RESISTANCE PROTEIN MDTA"/>
    <property type="match status" value="1"/>
</dbReference>
<sequence>MNSATSLRLSVVLSLLAAVPALVAQDNRTTVRTVAPSTATASRVYQIPGRTEPYEAVSVYTRATGIVRERKFDIGDMVRAGDVLATVDAPEIDRAVESARAAVDQAIAREKNARVLAGRSTNLLGARAISLEESEQRTTTATETEAAVRAARAELARLEELQKFATVRAPFDAVVSARNFDRGDHVRGDAAATDGWLYRVARIDRLRFAINASPDIALRLAVGAEATVRFNEMPGRVFTAQVARFSRVFDTASGTMRVELLLENPDFILPAGLTGTAAFELAPSPGTFVVPTNTLVVDRGRTTIAVVNGGRVAFSEVRPGRNLGPSIEVTSGALAADTAVIVNPNAMLRAGDPVDVLPMGK</sequence>
<feature type="domain" description="CzcB-like barrel-sandwich hybrid" evidence="5">
    <location>
        <begin position="57"/>
        <end position="191"/>
    </location>
</feature>
<dbReference type="EMBL" id="LRRQ01000125">
    <property type="protein sequence ID" value="OAM88738.1"/>
    <property type="molecule type" value="Genomic_DNA"/>
</dbReference>
<dbReference type="PANTHER" id="PTHR30469:SF37">
    <property type="entry name" value="RAGD PROTEIN"/>
    <property type="match status" value="1"/>
</dbReference>
<keyword evidence="7" id="KW-1185">Reference proteome</keyword>
<feature type="chain" id="PRO_5008088812" evidence="3">
    <location>
        <begin position="25"/>
        <end position="361"/>
    </location>
</feature>
<dbReference type="Gene3D" id="1.10.287.470">
    <property type="entry name" value="Helix hairpin bin"/>
    <property type="match status" value="1"/>
</dbReference>
<evidence type="ECO:0000256" key="2">
    <source>
        <dbReference type="SAM" id="Coils"/>
    </source>
</evidence>
<dbReference type="RefSeq" id="WP_068771257.1">
    <property type="nucleotide sequence ID" value="NZ_CP109796.1"/>
</dbReference>
<organism evidence="6 7">
    <name type="scientific">Termitidicoccus mucosus</name>
    <dbReference type="NCBI Taxonomy" id="1184151"/>
    <lineage>
        <taxon>Bacteria</taxon>
        <taxon>Pseudomonadati</taxon>
        <taxon>Verrucomicrobiota</taxon>
        <taxon>Opitutia</taxon>
        <taxon>Opitutales</taxon>
        <taxon>Opitutaceae</taxon>
        <taxon>Termitidicoccus</taxon>
    </lineage>
</organism>
<evidence type="ECO:0000313" key="6">
    <source>
        <dbReference type="EMBL" id="OAM88738.1"/>
    </source>
</evidence>
<dbReference type="InterPro" id="IPR006143">
    <property type="entry name" value="RND_pump_MFP"/>
</dbReference>
<feature type="domain" description="CusB-like beta-barrel" evidence="4">
    <location>
        <begin position="217"/>
        <end position="279"/>
    </location>
</feature>
<keyword evidence="3" id="KW-0732">Signal</keyword>
<dbReference type="STRING" id="1184151.AW736_15720"/>
<dbReference type="Gene3D" id="2.40.420.20">
    <property type="match status" value="1"/>
</dbReference>
<feature type="coiled-coil region" evidence="2">
    <location>
        <begin position="141"/>
        <end position="168"/>
    </location>
</feature>
<dbReference type="GO" id="GO:0015562">
    <property type="term" value="F:efflux transmembrane transporter activity"/>
    <property type="evidence" value="ECO:0007669"/>
    <property type="project" value="TreeGrafter"/>
</dbReference>
<dbReference type="InterPro" id="IPR058792">
    <property type="entry name" value="Beta-barrel_RND_2"/>
</dbReference>
<name>A0A178IG85_9BACT</name>
<comment type="caution">
    <text evidence="6">The sequence shown here is derived from an EMBL/GenBank/DDBJ whole genome shotgun (WGS) entry which is preliminary data.</text>
</comment>
<dbReference type="AlphaFoldDB" id="A0A178IG85"/>
<dbReference type="Proteomes" id="UP000078486">
    <property type="component" value="Unassembled WGS sequence"/>
</dbReference>
<comment type="similarity">
    <text evidence="1">Belongs to the membrane fusion protein (MFP) (TC 8.A.1) family.</text>
</comment>
<dbReference type="InterPro" id="IPR058647">
    <property type="entry name" value="BSH_CzcB-like"/>
</dbReference>